<dbReference type="RefSeq" id="WP_305006250.1">
    <property type="nucleotide sequence ID" value="NZ_JAUQSY010000005.1"/>
</dbReference>
<protein>
    <submittedName>
        <fullName evidence="1">Uncharacterized protein</fullName>
    </submittedName>
</protein>
<evidence type="ECO:0000313" key="1">
    <source>
        <dbReference type="EMBL" id="MDO7874935.1"/>
    </source>
</evidence>
<proteinExistence type="predicted"/>
<dbReference type="EMBL" id="JAUQSY010000005">
    <property type="protein sequence ID" value="MDO7874935.1"/>
    <property type="molecule type" value="Genomic_DNA"/>
</dbReference>
<dbReference type="Proteomes" id="UP001176429">
    <property type="component" value="Unassembled WGS sequence"/>
</dbReference>
<comment type="caution">
    <text evidence="1">The sequence shown here is derived from an EMBL/GenBank/DDBJ whole genome shotgun (WGS) entry which is preliminary data.</text>
</comment>
<gene>
    <name evidence="1" type="ORF">Q5H93_09345</name>
</gene>
<reference evidence="1" key="1">
    <citation type="submission" date="2023-07" db="EMBL/GenBank/DDBJ databases">
        <authorList>
            <person name="Kim M.K."/>
        </authorList>
    </citation>
    <scope>NUCLEOTIDE SEQUENCE</scope>
    <source>
        <strain evidence="1">ASUV-10-1</strain>
    </source>
</reference>
<evidence type="ECO:0000313" key="2">
    <source>
        <dbReference type="Proteomes" id="UP001176429"/>
    </source>
</evidence>
<sequence>MLADLLRRMDRQAEQMDSVIDILKISDAQQTRAEERQDAKLTEIREIGQRTDANQARIDATQENIRAMLTAQQQLLDLMVHDSRRTDALEVRTTPLLTYEARFQRLEEAVFNKAS</sequence>
<organism evidence="1 2">
    <name type="scientific">Hymenobacter aranciens</name>
    <dbReference type="NCBI Taxonomy" id="3063996"/>
    <lineage>
        <taxon>Bacteria</taxon>
        <taxon>Pseudomonadati</taxon>
        <taxon>Bacteroidota</taxon>
        <taxon>Cytophagia</taxon>
        <taxon>Cytophagales</taxon>
        <taxon>Hymenobacteraceae</taxon>
        <taxon>Hymenobacter</taxon>
    </lineage>
</organism>
<accession>A0ABT9B9J9</accession>
<keyword evidence="2" id="KW-1185">Reference proteome</keyword>
<name>A0ABT9B9J9_9BACT</name>